<evidence type="ECO:0008006" key="4">
    <source>
        <dbReference type="Google" id="ProtNLM"/>
    </source>
</evidence>
<keyword evidence="3" id="KW-1185">Reference proteome</keyword>
<dbReference type="RefSeq" id="WP_264542585.1">
    <property type="nucleotide sequence ID" value="NZ_BAABIP010000005.1"/>
</dbReference>
<keyword evidence="1" id="KW-1133">Transmembrane helix</keyword>
<name>A0ABP8ZJ96_9FLAO</name>
<organism evidence="2 3">
    <name type="scientific">Flavobacterium hankyongi</name>
    <dbReference type="NCBI Taxonomy" id="1176532"/>
    <lineage>
        <taxon>Bacteria</taxon>
        <taxon>Pseudomonadati</taxon>
        <taxon>Bacteroidota</taxon>
        <taxon>Flavobacteriia</taxon>
        <taxon>Flavobacteriales</taxon>
        <taxon>Flavobacteriaceae</taxon>
        <taxon>Flavobacterium</taxon>
    </lineage>
</organism>
<evidence type="ECO:0000313" key="2">
    <source>
        <dbReference type="EMBL" id="GAA4757165.1"/>
    </source>
</evidence>
<reference evidence="3" key="1">
    <citation type="journal article" date="2019" name="Int. J. Syst. Evol. Microbiol.">
        <title>The Global Catalogue of Microorganisms (GCM) 10K type strain sequencing project: providing services to taxonomists for standard genome sequencing and annotation.</title>
        <authorList>
            <consortium name="The Broad Institute Genomics Platform"/>
            <consortium name="The Broad Institute Genome Sequencing Center for Infectious Disease"/>
            <person name="Wu L."/>
            <person name="Ma J."/>
        </authorList>
    </citation>
    <scope>NUCLEOTIDE SEQUENCE [LARGE SCALE GENOMIC DNA]</scope>
    <source>
        <strain evidence="3">JCM 18198</strain>
    </source>
</reference>
<feature type="transmembrane region" description="Helical" evidence="1">
    <location>
        <begin position="107"/>
        <end position="124"/>
    </location>
</feature>
<feature type="transmembrane region" description="Helical" evidence="1">
    <location>
        <begin position="43"/>
        <end position="62"/>
    </location>
</feature>
<accession>A0ABP8ZJ96</accession>
<proteinExistence type="predicted"/>
<gene>
    <name evidence="2" type="ORF">GCM10023230_01030</name>
</gene>
<evidence type="ECO:0000256" key="1">
    <source>
        <dbReference type="SAM" id="Phobius"/>
    </source>
</evidence>
<keyword evidence="1" id="KW-0812">Transmembrane</keyword>
<feature type="transmembrane region" description="Helical" evidence="1">
    <location>
        <begin position="12"/>
        <end position="31"/>
    </location>
</feature>
<dbReference type="EMBL" id="BAABIP010000005">
    <property type="protein sequence ID" value="GAA4757165.1"/>
    <property type="molecule type" value="Genomic_DNA"/>
</dbReference>
<dbReference type="Proteomes" id="UP001500141">
    <property type="component" value="Unassembled WGS sequence"/>
</dbReference>
<evidence type="ECO:0000313" key="3">
    <source>
        <dbReference type="Proteomes" id="UP001500141"/>
    </source>
</evidence>
<protein>
    <recommendedName>
        <fullName evidence="4">MFS transporter</fullName>
    </recommendedName>
</protein>
<keyword evidence="1" id="KW-0472">Membrane</keyword>
<comment type="caution">
    <text evidence="2">The sequence shown here is derived from an EMBL/GenBank/DDBJ whole genome shotgun (WGS) entry which is preliminary data.</text>
</comment>
<sequence>MSEKLKTLRIIHFAICAGTILAYIVIGNISIDNLKNVPNIDSSSIVYIIIPVAAILVGNFLFKSQLKKIENNQKLEDNFALYQTASLIRWAILEGMAFFILFSKPDFVIFGILLIVYLVSLMPTEERIKNDLKKF</sequence>